<keyword evidence="1" id="KW-1133">Transmembrane helix</keyword>
<gene>
    <name evidence="2" type="ORF">BN55_00280</name>
</gene>
<keyword evidence="3" id="KW-1185">Reference proteome</keyword>
<evidence type="ECO:0000313" key="3">
    <source>
        <dbReference type="Proteomes" id="UP000009320"/>
    </source>
</evidence>
<feature type="transmembrane region" description="Helical" evidence="1">
    <location>
        <begin position="73"/>
        <end position="91"/>
    </location>
</feature>
<feature type="transmembrane region" description="Helical" evidence="1">
    <location>
        <begin position="217"/>
        <end position="236"/>
    </location>
</feature>
<evidence type="ECO:0000313" key="2">
    <source>
        <dbReference type="EMBL" id="CCI81775.1"/>
    </source>
</evidence>
<dbReference type="RefSeq" id="WP_008470660.1">
    <property type="nucleotide sequence ID" value="NZ_AYZP01000002.1"/>
</dbReference>
<dbReference type="OrthoDB" id="9798526at2"/>
<dbReference type="Proteomes" id="UP000009320">
    <property type="component" value="Unassembled WGS sequence"/>
</dbReference>
<dbReference type="EMBL" id="CAKE01000010">
    <property type="protein sequence ID" value="CCI81775.1"/>
    <property type="molecule type" value="Genomic_DNA"/>
</dbReference>
<feature type="transmembrane region" description="Helical" evidence="1">
    <location>
        <begin position="314"/>
        <end position="334"/>
    </location>
</feature>
<evidence type="ECO:0000256" key="1">
    <source>
        <dbReference type="SAM" id="Phobius"/>
    </source>
</evidence>
<sequence>MKAIIAKRVGMFELFFDLVFVYAISKIAVMIHHPVNGVLPAVNYFQFLLVVVVVMQVWLYQVLYFNRYGKDRLGDIAGLIVEMFVMVYLSNNINTDWHITFEYFNIAMAVMIVDLLLQYALGNSKDKQSDHRVFIYTLAIELALIIAGLFLGYDVGVYFAIVGYLVGFLLPIVLYKKFNAANINFPHLVERVSLIIIIAFGEAVVNIASYFTKNIPLHLPILVFASLVLMFATYVIEVDNFIEEKQYNKGFILMYSHVALVATILSITVGFVYLNMNHVNKTFVALFLAVAVAIYYLFILTLSVYNKAKFQLNMINILTTCVCLIAGIILFYLLRNSQTGLLIVLLVLNVIIFGQYYLKKKQRSN</sequence>
<keyword evidence="1" id="KW-0472">Membrane</keyword>
<dbReference type="AlphaFoldDB" id="I7KH31"/>
<dbReference type="InterPro" id="IPR010640">
    <property type="entry name" value="Low_temperature_requirement_A"/>
</dbReference>
<feature type="transmembrane region" description="Helical" evidence="1">
    <location>
        <begin position="282"/>
        <end position="302"/>
    </location>
</feature>
<dbReference type="PANTHER" id="PTHR36840">
    <property type="entry name" value="BLL5714 PROTEIN"/>
    <property type="match status" value="1"/>
</dbReference>
<keyword evidence="1" id="KW-0812">Transmembrane</keyword>
<feature type="transmembrane region" description="Helical" evidence="1">
    <location>
        <begin position="103"/>
        <end position="121"/>
    </location>
</feature>
<dbReference type="Pfam" id="PF06772">
    <property type="entry name" value="LtrA"/>
    <property type="match status" value="1"/>
</dbReference>
<feature type="transmembrane region" description="Helical" evidence="1">
    <location>
        <begin position="188"/>
        <end position="211"/>
    </location>
</feature>
<reference evidence="2 3" key="1">
    <citation type="submission" date="2012-06" db="EMBL/GenBank/DDBJ databases">
        <title>Draft Genome Sequence of Lactobacillus hominis Strain CRBIP 24.179T, isolated from human intestine.</title>
        <authorList>
            <person name="Cousin S."/>
            <person name="Ma L."/>
            <person name="Bizet C."/>
            <person name="Loux V."/>
            <person name="Bouchier C."/>
            <person name="Clermont D."/>
            <person name="Creno S."/>
        </authorList>
    </citation>
    <scope>NUCLEOTIDE SEQUENCE [LARGE SCALE GENOMIC DNA]</scope>
    <source>
        <strain evidence="3">CRBIP 24.179T</strain>
    </source>
</reference>
<proteinExistence type="predicted"/>
<comment type="caution">
    <text evidence="2">The sequence shown here is derived from an EMBL/GenBank/DDBJ whole genome shotgun (WGS) entry which is preliminary data.</text>
</comment>
<feature type="transmembrane region" description="Helical" evidence="1">
    <location>
        <begin position="157"/>
        <end position="176"/>
    </location>
</feature>
<protein>
    <submittedName>
        <fullName evidence="2">Low temperature requirement protein LtrA</fullName>
    </submittedName>
</protein>
<dbReference type="GeneID" id="82847016"/>
<dbReference type="STRING" id="1423758.FC41_GL001017"/>
<feature type="transmembrane region" description="Helical" evidence="1">
    <location>
        <begin position="340"/>
        <end position="358"/>
    </location>
</feature>
<dbReference type="PANTHER" id="PTHR36840:SF1">
    <property type="entry name" value="BLL5714 PROTEIN"/>
    <property type="match status" value="1"/>
</dbReference>
<dbReference type="PATRIC" id="fig|1423758.3.peg.1028"/>
<organism evidence="2 3">
    <name type="scientific">Lactobacillus hominis DSM 23910 = CRBIP 24.179</name>
    <dbReference type="NCBI Taxonomy" id="1423758"/>
    <lineage>
        <taxon>Bacteria</taxon>
        <taxon>Bacillati</taxon>
        <taxon>Bacillota</taxon>
        <taxon>Bacilli</taxon>
        <taxon>Lactobacillales</taxon>
        <taxon>Lactobacillaceae</taxon>
        <taxon>Lactobacillus</taxon>
    </lineage>
</organism>
<feature type="transmembrane region" description="Helical" evidence="1">
    <location>
        <begin position="44"/>
        <end position="66"/>
    </location>
</feature>
<dbReference type="eggNOG" id="COG4292">
    <property type="taxonomic scope" value="Bacteria"/>
</dbReference>
<feature type="transmembrane region" description="Helical" evidence="1">
    <location>
        <begin position="12"/>
        <end position="32"/>
    </location>
</feature>
<feature type="transmembrane region" description="Helical" evidence="1">
    <location>
        <begin position="257"/>
        <end position="276"/>
    </location>
</feature>
<name>I7KH31_9LACO</name>
<feature type="transmembrane region" description="Helical" evidence="1">
    <location>
        <begin position="133"/>
        <end position="151"/>
    </location>
</feature>
<accession>I7KH31</accession>